<gene>
    <name evidence="2" type="ORF">GRAN_3303</name>
</gene>
<feature type="domain" description="BIG2" evidence="1">
    <location>
        <begin position="355"/>
        <end position="437"/>
    </location>
</feature>
<feature type="domain" description="BIG2" evidence="1">
    <location>
        <begin position="2193"/>
        <end position="2275"/>
    </location>
</feature>
<dbReference type="SUPFAM" id="SSF49373">
    <property type="entry name" value="Invasin/intimin cell-adhesion fragments"/>
    <property type="match status" value="25"/>
</dbReference>
<feature type="domain" description="BIG2" evidence="1">
    <location>
        <begin position="2716"/>
        <end position="2797"/>
    </location>
</feature>
<organism evidence="2 3">
    <name type="scientific">Granulicella sibirica</name>
    <dbReference type="NCBI Taxonomy" id="2479048"/>
    <lineage>
        <taxon>Bacteria</taxon>
        <taxon>Pseudomonadati</taxon>
        <taxon>Acidobacteriota</taxon>
        <taxon>Terriglobia</taxon>
        <taxon>Terriglobales</taxon>
        <taxon>Acidobacteriaceae</taxon>
        <taxon>Granulicella</taxon>
    </lineage>
</organism>
<feature type="domain" description="BIG2" evidence="1">
    <location>
        <begin position="3150"/>
        <end position="3233"/>
    </location>
</feature>
<evidence type="ECO:0000259" key="1">
    <source>
        <dbReference type="SMART" id="SM00635"/>
    </source>
</evidence>
<feature type="domain" description="BIG2" evidence="1">
    <location>
        <begin position="3064"/>
        <end position="3145"/>
    </location>
</feature>
<feature type="domain" description="BIG2" evidence="1">
    <location>
        <begin position="2107"/>
        <end position="2188"/>
    </location>
</feature>
<dbReference type="InterPro" id="IPR045197">
    <property type="entry name" value="NUP210-like"/>
</dbReference>
<reference evidence="2 3" key="1">
    <citation type="submission" date="2018-11" db="EMBL/GenBank/DDBJ databases">
        <authorList>
            <person name="Mardanov A.V."/>
            <person name="Ravin N.V."/>
            <person name="Dedysh S.N."/>
        </authorList>
    </citation>
    <scope>NUCLEOTIDE SEQUENCE [LARGE SCALE GENOMIC DNA]</scope>
    <source>
        <strain evidence="2 3">AF10</strain>
    </source>
</reference>
<dbReference type="PANTHER" id="PTHR23019:SF0">
    <property type="entry name" value="NUCLEAR PORE MEMBRANE GLYCOPROTEIN 210"/>
    <property type="match status" value="1"/>
</dbReference>
<feature type="domain" description="BIG2" evidence="1">
    <location>
        <begin position="244"/>
        <end position="350"/>
    </location>
</feature>
<feature type="domain" description="BIG2" evidence="1">
    <location>
        <begin position="2020"/>
        <end position="2101"/>
    </location>
</feature>
<dbReference type="OrthoDB" id="123388at2"/>
<feature type="domain" description="BIG2" evidence="1">
    <location>
        <begin position="154"/>
        <end position="238"/>
    </location>
</feature>
<dbReference type="InterPro" id="IPR003343">
    <property type="entry name" value="Big_2"/>
</dbReference>
<feature type="domain" description="BIG2" evidence="1">
    <location>
        <begin position="875"/>
        <end position="959"/>
    </location>
</feature>
<protein>
    <submittedName>
        <fullName evidence="2">Surface protein Lk90-like protein</fullName>
    </submittedName>
</protein>
<dbReference type="PANTHER" id="PTHR23019">
    <property type="entry name" value="NUCLEAR PORE MEMBRANE GLYCOPROTEIN GP210-RELATED"/>
    <property type="match status" value="1"/>
</dbReference>
<feature type="domain" description="BIG2" evidence="1">
    <location>
        <begin position="2370"/>
        <end position="2451"/>
    </location>
</feature>
<dbReference type="Proteomes" id="UP000289437">
    <property type="component" value="Unassembled WGS sequence"/>
</dbReference>
<feature type="domain" description="BIG2" evidence="1">
    <location>
        <begin position="702"/>
        <end position="783"/>
    </location>
</feature>
<reference evidence="3" key="2">
    <citation type="submission" date="2019-02" db="EMBL/GenBank/DDBJ databases">
        <title>Granulicella sibirica sp. nov., a psychrotolerant acidobacterium isolated from an organic soil layer in forested tundra, West Siberia.</title>
        <authorList>
            <person name="Oshkin I.Y."/>
            <person name="Kulichevskaya I.S."/>
            <person name="Rijpstra W.I.C."/>
            <person name="Sinninghe Damste J.S."/>
            <person name="Rakitin A.L."/>
            <person name="Ravin N.V."/>
            <person name="Dedysh S.N."/>
        </authorList>
    </citation>
    <scope>NUCLEOTIDE SEQUENCE [LARGE SCALE GENOMIC DNA]</scope>
    <source>
        <strain evidence="3">AF10</strain>
    </source>
</reference>
<feature type="domain" description="BIG2" evidence="1">
    <location>
        <begin position="2458"/>
        <end position="2539"/>
    </location>
</feature>
<feature type="domain" description="BIG2" evidence="1">
    <location>
        <begin position="788"/>
        <end position="869"/>
    </location>
</feature>
<feature type="domain" description="BIG2" evidence="1">
    <location>
        <begin position="2281"/>
        <end position="2362"/>
    </location>
</feature>
<feature type="domain" description="BIG2" evidence="1">
    <location>
        <begin position="2978"/>
        <end position="3059"/>
    </location>
</feature>
<feature type="domain" description="BIG2" evidence="1">
    <location>
        <begin position="1"/>
        <end position="63"/>
    </location>
</feature>
<feature type="domain" description="BIG2" evidence="1">
    <location>
        <begin position="971"/>
        <end position="1052"/>
    </location>
</feature>
<dbReference type="InterPro" id="IPR008964">
    <property type="entry name" value="Invasin/intimin_cell_adhesion"/>
</dbReference>
<dbReference type="Pfam" id="PF02368">
    <property type="entry name" value="Big_2"/>
    <property type="match status" value="30"/>
</dbReference>
<feature type="domain" description="BIG2" evidence="1">
    <location>
        <begin position="1144"/>
        <end position="1225"/>
    </location>
</feature>
<sequence>MQLHAIDTSFSKQTSDVTGTATWTSSSPAVATVSSTGLLTGVASGSVTITAVVSSDKGTFGVSVGAATVTALTVSPQNAALSAGQTQAYTASASYTDKTTGAPSGATWSVSPTSVATINATTGLLTAVANGSYNVTCVAGGQTATAPGTVNTALPSSIAITPVTASVAGGKTQQFTATGRYADGSMIDLSGSVTWSSSNPSLLTITSTGLATAAAVTTSGTVTLTATLGSITSNVPVQVTPAATVTSLYVNPTSSSIAQGSAEQHTATAIYSDGSQQDVSSLVTWGVSGTVNATSNVAGGLGAHGRSVRGAVDSDSVASVDQAGIDQALSPGTTQVTASMGPVQSASVVIVTPATISSLGIQSSDALFPIGSKQQVMLIGKFSDGTTQDLSLSGNWQSSDPSVATIDSGTGWALGIAAGAVHFTASFGGLTAISPVFQVLPPTLISTIIDMDDAAAVVGIPQHARLIGNYSDGTIQDLTTLATWVSDDPSVFYVSSTGAAQALSLGSTQISATVFGKTAVRSVSGVPLTLNSIIVLPANFSFALGTTMDFIAIGNFSSGVQGDISPVVVWTSSDPAVLTIDGNGRAKSGKLGTTTVTATLLGISQVSVPVTVSAATLQTLAISPSTAQIAAQTAQQYTVTGFFSDGTIQDLSPDAIYSISDPTVATADNDGTVTGLKAGAVQVSASIFGQTVTAPLTSTNATLSSVSVTPADSELPVGVNLAMKLMGTFSDGTTQDLSADAVWSTPTPSIVNVILNGQVAGVSPGAGFVQAQRGLFSGATNITVTNARVSSLVLTPASNTIRKLQNKAITLLGTFSDGHVQDLTVFNGFFSVDNPQVAAVIGVPPIYGVGVGTATVTAAFQGLAASSTFRVESNVVTSQGVTPANPTITAGTTQKFSDIITYDDGTTDDVSSSTTWTSSNPAVLSIDSTGLATAQSVSSALTVTITGVSGATTSAATVTVQPAAVPPTGPTLTQISVSPTSSQIAFGTPVQLTAFGTYSDGSLQNLSATATWTTSNATLATVSSTGLVTGKAAGLVSVQAQVGGVQATAFVQVTNATLTSVAISSSGANLAIGSPQQFTLTGTFSDGSMQNLSAFAAWTSSAPAVATISNTGLATGVSTGSVQFTGSYGGKTATTTPVQVSSAALVSVALTPSNPTFARGTQQQFKLTGTYSDSTTRDLTENATFVSSNPAVVVVSGSGLATGVAPGNVRITASASGLAATTQSVTVTAATLASIAITPNSPSFANGTTLQFTATGTFSDGSTQDLSTQTLWTSNNPQVLTIDTNGLATARGVGSAQVTATFNGVTGTTGAVTVTSTTLTNLTISPTTVQIAKGTTQQFTATGTFADGTRQNLSTSVTWTSSNGGVVMINAAGLATGTGVGSAQVTASYQGMSASTTAFLVTPATLVSVAFSPANPTVAVGSTTQVTVTGTFSDGSTQDLSSISAYSSSNPTAVTVSPTGLISGVSSGTSTITVQVDGVTSTFTATARVVTLVSVAIAPSSPAAFAKGTTQQFAATGTFSDGSTQTLSTGVVWISSDPTVFTVDMNGLATATGVGSAHLTATYQGQTATTSTFQVTPAAVASIAITPPSPSLTAGGTQQFTATATYTDGTTQDISNTVSWSSSNAALLSIDSSGLATAHTTATIATATITAQLGSTVSTDTVTVQPIGSGNPTLNSIVVKPTSSHVATGTTEQLTAIGTYSDGSSKDLSATVTWTSANTANATVSSTGLVTGLLPALVDIEAQMGTVQYSGVVHVTAAVLTSVAISPSGASFAAGVTQQFTLKGTFSDGSTQDLSSSATWSSSASGVAFISSTGLAVGVAPGAVQFTATYMGQSATTAAVQVTPASLTSISIVPGSPSFAAGTSQQFEVIGTFSDGSTHDLTDLATFASSNVSILDVSASGVARGVAPGSSQITATVDGQSVTTPSVTVTPATLVSIAITPASPSLANGTTAQFTAIATFSDGTTQDVTTQATWTSSNPQILTIDQNGLADSDGTGSGSVSAMLNGVTATSGTVSITAATLTSLAISPANAQVAKGTTRQFTATGTFSDGSTQNLSTNVAWTSSNGAIVAINANGLATGEGTGAAQLTASYQGQTASTSSFTVTPATLVSIAFSPATPSVAAGTTAQVTTTGNFSDGSTQDLSGSATYSSSDPTVATVSATGLVSGVAPGTSVVTVTAGGMTSTFTVNVTTATLVSIAITPGTPASFAKGTTQQFTATGTYSDGTTQNLSSSATWTTSNASAITVDSHGLATGAGVGSAQLTATYQGRSATTPSVSVTPAVVASISVSPRNPSITSIASQQFTATATYTDGTTADVTGTSTWSSSNTTVATVNASGLAQALAPGTTTIQAVSGSFSSSTVLTVTLVFAPTLLSVAVTPANGSVAATTNLQFHATGTYSDTSTADVTGSVTWSSSTPAAATINAAGLATGIAVGTTTIQATSGLISGSTGLTVTTAPVTLVSLAITPASASIAKGTAQQFTATGTYSDASTQNLTTQVTWSSSAGSVASINSSGSAMGTGAGNTQITATYLGQSTMVTLTVSPATLVSLAVTPASVSVAAGTGQQYRAVGTLSDGSTQDLTTSVTWSSSNTAAATISASGLASTTSVGSSTIMAQSGTVSNTAALNVTAATVVSVQLTPSSVSLAAGGVQQLMATATFTDGSSQDVTTSATYSTSNAGVATVDVNGKLTAAGAGMATITATLGSASATLTATISNAVLTSIAITPSPVSLAAGTSQQLTATGTFSDGSTEDLTNTATWSSSAPATASVSSTGNVIQAQAGNATITAASGGANGTVMVTGTSAVVTSISVSPVSVTLAAGQTQQFAATATLSDSTQQTITASAHWSVSNPAKATVGDSGASKGFLTSSAAGTITVQATSGGVTGSATVTIQPAQLSSLTIRPESISLPAGTTQALTVTGVYTDGSTANLTVSTTFTSASPSTAAVSGSGVVQGVSAGSTTVTATVQGVSAAVPVTVTAAVLSSIAITPAAPSLALGLHTQLTATGTYTDGSTANISSQVQWTSSAPSVATISSTGLLTSVATGSSTVAAALNGISQSVPATVTAAALQSIAVLPVGTSIPLGLSQQMQAIGTYTDGTTQDITSMVTWSSQTPAVGVVSSTGVATGVTTGSFLAKATKGAVTGSVSVTITSAVLQSIVVTPANQPVVNLLQNSVQYTATGQYSDGSMQNITNSVHWAITGIVVGSITQTGTFSPIGVGLGTVTATSGAISGSTNVLVVSVL</sequence>
<feature type="domain" description="BIG2" evidence="1">
    <location>
        <begin position="529"/>
        <end position="610"/>
    </location>
</feature>
<evidence type="ECO:0000313" key="2">
    <source>
        <dbReference type="EMBL" id="RXH56446.1"/>
    </source>
</evidence>
<feature type="domain" description="BIG2" evidence="1">
    <location>
        <begin position="1579"/>
        <end position="1663"/>
    </location>
</feature>
<accession>A0A4Q0T4F9</accession>
<evidence type="ECO:0000313" key="3">
    <source>
        <dbReference type="Proteomes" id="UP000289437"/>
    </source>
</evidence>
<feature type="domain" description="BIG2" evidence="1">
    <location>
        <begin position="1057"/>
        <end position="1138"/>
    </location>
</feature>
<dbReference type="EMBL" id="RDSM01000002">
    <property type="protein sequence ID" value="RXH56446.1"/>
    <property type="molecule type" value="Genomic_DNA"/>
</dbReference>
<feature type="domain" description="BIG2" evidence="1">
    <location>
        <begin position="1405"/>
        <end position="1486"/>
    </location>
</feature>
<feature type="domain" description="BIG2" evidence="1">
    <location>
        <begin position="443"/>
        <end position="524"/>
    </location>
</feature>
<feature type="domain" description="BIG2" evidence="1">
    <location>
        <begin position="1759"/>
        <end position="1840"/>
    </location>
</feature>
<feature type="domain" description="BIG2" evidence="1">
    <location>
        <begin position="1491"/>
        <end position="1573"/>
    </location>
</feature>
<keyword evidence="3" id="KW-1185">Reference proteome</keyword>
<name>A0A4Q0T4F9_9BACT</name>
<feature type="domain" description="BIG2" evidence="1">
    <location>
        <begin position="2630"/>
        <end position="2711"/>
    </location>
</feature>
<feature type="domain" description="BIG2" evidence="1">
    <location>
        <begin position="1933"/>
        <end position="2014"/>
    </location>
</feature>
<feature type="domain" description="BIG2" evidence="1">
    <location>
        <begin position="616"/>
        <end position="697"/>
    </location>
</feature>
<proteinExistence type="predicted"/>
<dbReference type="FunFam" id="2.60.40.1080:FF:000001">
    <property type="entry name" value="Bacterial Ig-like domain, group 2"/>
    <property type="match status" value="4"/>
</dbReference>
<comment type="caution">
    <text evidence="2">The sequence shown here is derived from an EMBL/GenBank/DDBJ whole genome shotgun (WGS) entry which is preliminary data.</text>
</comment>
<feature type="domain" description="BIG2" evidence="1">
    <location>
        <begin position="1673"/>
        <end position="1754"/>
    </location>
</feature>
<feature type="domain" description="BIG2" evidence="1">
    <location>
        <begin position="1846"/>
        <end position="1927"/>
    </location>
</feature>
<feature type="domain" description="BIG2" evidence="1">
    <location>
        <begin position="2544"/>
        <end position="2625"/>
    </location>
</feature>
<feature type="domain" description="BIG2" evidence="1">
    <location>
        <begin position="68"/>
        <end position="149"/>
    </location>
</feature>
<dbReference type="SMART" id="SM00635">
    <property type="entry name" value="BID_2"/>
    <property type="match status" value="37"/>
</dbReference>
<dbReference type="Gene3D" id="2.60.40.1080">
    <property type="match status" value="37"/>
</dbReference>
<feature type="domain" description="BIG2" evidence="1">
    <location>
        <begin position="2802"/>
        <end position="2887"/>
    </location>
</feature>
<feature type="domain" description="BIG2" evidence="1">
    <location>
        <begin position="1318"/>
        <end position="1399"/>
    </location>
</feature>
<feature type="domain" description="BIG2" evidence="1">
    <location>
        <begin position="2892"/>
        <end position="2973"/>
    </location>
</feature>
<feature type="domain" description="BIG2" evidence="1">
    <location>
        <begin position="1231"/>
        <end position="1312"/>
    </location>
</feature>